<dbReference type="Pfam" id="PF13432">
    <property type="entry name" value="TPR_16"/>
    <property type="match status" value="2"/>
</dbReference>
<sequence length="658" mass="74323">MLPSSSVRCLSSPFAADASCSHSCPFSSNRVHLPVVSPVLLQQLSVSEPESLNCRLRSSLSCGAQLAAPTSHLICSKETHENGRPVFVFFEDLSKRKAGIIASSAALREAVQLSADEVNAIGSSESGSIKKGRNKLKRSDADSLKKKEGLNSPNSQVQANESGNDPSEKKLNRLPINLDLSLYRAKCLFRKRQYAKAEAILRQCIKDWPTDGRPYVTLGTRLVKLGRFVEARAVYEEGCQATRGENPYVWQAWAILEQKQGHVAQARRLFDASTAADIKHASAWHGWAVLELQQGSIRKARDLLTKGLKFCGPNEYLYQTLALIECRAGKDEDARVLFSQAVSCNPKSCASWLAWALMEAEKGNVSTARYLFQRSIRASPKNRFTWQAWALFEASKGKKEWARRLFERGIELNPDDAVLLQAFALFEYDSSNPDRARELFKLASIKDPEHQPVWNAWGWMEWKENNLELAREYYRKALAINTRTPLAARTYHAWAIMEKEADNFAAARELFKYALRVDPQNIRAWESWEQLEESLGNKDRAEEIRTQSVQQRVEVVDEAPWDISLSSMLAPAINRIKDFFKIQAPSVPENEDIGLTPDIVEVLKRRKLDMEKVKSNDDFDLESFIKEVLPSKSVRKSDTSRQKRKPVIVNKMSSAPSN</sequence>
<reference evidence="3" key="1">
    <citation type="submission" date="2021-08" db="EMBL/GenBank/DDBJ databases">
        <title>WGS assembly of Ceratopteris richardii.</title>
        <authorList>
            <person name="Marchant D.B."/>
            <person name="Chen G."/>
            <person name="Jenkins J."/>
            <person name="Shu S."/>
            <person name="Leebens-Mack J."/>
            <person name="Grimwood J."/>
            <person name="Schmutz J."/>
            <person name="Soltis P."/>
            <person name="Soltis D."/>
            <person name="Chen Z.-H."/>
        </authorList>
    </citation>
    <scope>NUCLEOTIDE SEQUENCE</scope>
    <source>
        <strain evidence="3">Whitten #5841</strain>
        <tissue evidence="3">Leaf</tissue>
    </source>
</reference>
<accession>A0A8T2TMY9</accession>
<dbReference type="PROSITE" id="PS50005">
    <property type="entry name" value="TPR"/>
    <property type="match status" value="1"/>
</dbReference>
<dbReference type="PANTHER" id="PTHR44917">
    <property type="entry name" value="PROTEIN HIGH CHLOROPHYLL FLUORESCENT 107"/>
    <property type="match status" value="1"/>
</dbReference>
<evidence type="ECO:0000256" key="1">
    <source>
        <dbReference type="PROSITE-ProRule" id="PRU00339"/>
    </source>
</evidence>
<dbReference type="PANTHER" id="PTHR44917:SF1">
    <property type="entry name" value="PROTEIN HIGH CHLOROPHYLL FLUORESCENT 107"/>
    <property type="match status" value="1"/>
</dbReference>
<dbReference type="GO" id="GO:0006417">
    <property type="term" value="P:regulation of translation"/>
    <property type="evidence" value="ECO:0007669"/>
    <property type="project" value="TreeGrafter"/>
</dbReference>
<evidence type="ECO:0000313" key="4">
    <source>
        <dbReference type="Proteomes" id="UP000825935"/>
    </source>
</evidence>
<keyword evidence="4" id="KW-1185">Reference proteome</keyword>
<dbReference type="InterPro" id="IPR019734">
    <property type="entry name" value="TPR_rpt"/>
</dbReference>
<dbReference type="SUPFAM" id="SSF48452">
    <property type="entry name" value="TPR-like"/>
    <property type="match status" value="2"/>
</dbReference>
<dbReference type="Proteomes" id="UP000825935">
    <property type="component" value="Chromosome 13"/>
</dbReference>
<dbReference type="OrthoDB" id="541719at2759"/>
<dbReference type="GO" id="GO:0006397">
    <property type="term" value="P:mRNA processing"/>
    <property type="evidence" value="ECO:0007669"/>
    <property type="project" value="InterPro"/>
</dbReference>
<dbReference type="GO" id="GO:0009507">
    <property type="term" value="C:chloroplast"/>
    <property type="evidence" value="ECO:0007669"/>
    <property type="project" value="TreeGrafter"/>
</dbReference>
<organism evidence="3 4">
    <name type="scientific">Ceratopteris richardii</name>
    <name type="common">Triangle waterfern</name>
    <dbReference type="NCBI Taxonomy" id="49495"/>
    <lineage>
        <taxon>Eukaryota</taxon>
        <taxon>Viridiplantae</taxon>
        <taxon>Streptophyta</taxon>
        <taxon>Embryophyta</taxon>
        <taxon>Tracheophyta</taxon>
        <taxon>Polypodiopsida</taxon>
        <taxon>Polypodiidae</taxon>
        <taxon>Polypodiales</taxon>
        <taxon>Pteridineae</taxon>
        <taxon>Pteridaceae</taxon>
        <taxon>Parkerioideae</taxon>
        <taxon>Ceratopteris</taxon>
    </lineage>
</organism>
<evidence type="ECO:0000313" key="3">
    <source>
        <dbReference type="EMBL" id="KAH7421939.1"/>
    </source>
</evidence>
<name>A0A8T2TMY9_CERRI</name>
<dbReference type="InterPro" id="IPR003107">
    <property type="entry name" value="HAT"/>
</dbReference>
<dbReference type="OMA" id="DDASWIM"/>
<dbReference type="InterPro" id="IPR011990">
    <property type="entry name" value="TPR-like_helical_dom_sf"/>
</dbReference>
<feature type="region of interest" description="Disordered" evidence="2">
    <location>
        <begin position="632"/>
        <end position="658"/>
    </location>
</feature>
<feature type="compositionally biased region" description="Polar residues" evidence="2">
    <location>
        <begin position="151"/>
        <end position="165"/>
    </location>
</feature>
<comment type="caution">
    <text evidence="3">The sequence shown here is derived from an EMBL/GenBank/DDBJ whole genome shotgun (WGS) entry which is preliminary data.</text>
</comment>
<dbReference type="Pfam" id="PF13174">
    <property type="entry name" value="TPR_6"/>
    <property type="match status" value="1"/>
</dbReference>
<dbReference type="Gene3D" id="1.25.40.10">
    <property type="entry name" value="Tetratricopeptide repeat domain"/>
    <property type="match status" value="2"/>
</dbReference>
<keyword evidence="1" id="KW-0802">TPR repeat</keyword>
<dbReference type="InterPro" id="IPR044624">
    <property type="entry name" value="Mbb1-like"/>
</dbReference>
<dbReference type="GO" id="GO:0003727">
    <property type="term" value="F:single-stranded RNA binding"/>
    <property type="evidence" value="ECO:0007669"/>
    <property type="project" value="TreeGrafter"/>
</dbReference>
<dbReference type="EMBL" id="CM035418">
    <property type="protein sequence ID" value="KAH7421939.1"/>
    <property type="molecule type" value="Genomic_DNA"/>
</dbReference>
<evidence type="ECO:0008006" key="5">
    <source>
        <dbReference type="Google" id="ProtNLM"/>
    </source>
</evidence>
<dbReference type="SMART" id="SM00028">
    <property type="entry name" value="TPR"/>
    <property type="match status" value="9"/>
</dbReference>
<gene>
    <name evidence="3" type="ORF">KP509_13G082500</name>
</gene>
<feature type="region of interest" description="Disordered" evidence="2">
    <location>
        <begin position="124"/>
        <end position="170"/>
    </location>
</feature>
<protein>
    <recommendedName>
        <fullName evidence="5">PsbB mRNA maturation factor Mbb1</fullName>
    </recommendedName>
</protein>
<feature type="compositionally biased region" description="Basic and acidic residues" evidence="2">
    <location>
        <begin position="137"/>
        <end position="149"/>
    </location>
</feature>
<proteinExistence type="predicted"/>
<dbReference type="GO" id="GO:0003729">
    <property type="term" value="F:mRNA binding"/>
    <property type="evidence" value="ECO:0007669"/>
    <property type="project" value="InterPro"/>
</dbReference>
<dbReference type="AlphaFoldDB" id="A0A8T2TMY9"/>
<evidence type="ECO:0000256" key="2">
    <source>
        <dbReference type="SAM" id="MobiDB-lite"/>
    </source>
</evidence>
<dbReference type="SMART" id="SM00386">
    <property type="entry name" value="HAT"/>
    <property type="match status" value="9"/>
</dbReference>
<feature type="repeat" description="TPR" evidence="1">
    <location>
        <begin position="488"/>
        <end position="521"/>
    </location>
</feature>